<gene>
    <name evidence="1" type="ORF">ABVK50_20310</name>
</gene>
<accession>A0AAU8CNN4</accession>
<organism evidence="1">
    <name type="scientific">Mesorhizobium sp. WSM2240</name>
    <dbReference type="NCBI Taxonomy" id="3228851"/>
    <lineage>
        <taxon>Bacteria</taxon>
        <taxon>Pseudomonadati</taxon>
        <taxon>Pseudomonadota</taxon>
        <taxon>Alphaproteobacteria</taxon>
        <taxon>Hyphomicrobiales</taxon>
        <taxon>Phyllobacteriaceae</taxon>
        <taxon>Mesorhizobium</taxon>
    </lineage>
</organism>
<evidence type="ECO:0000313" key="1">
    <source>
        <dbReference type="EMBL" id="XCG47589.1"/>
    </source>
</evidence>
<dbReference type="AlphaFoldDB" id="A0AAU8CNN4"/>
<sequence>MDKFQRTGAANPYRDAIHLERAFDIVHARPVTGREGRDLVAYAGEARTFRHSAAPRLDTLTLCMGAKLPQCSK</sequence>
<dbReference type="RefSeq" id="WP_353644867.1">
    <property type="nucleotide sequence ID" value="NZ_CP159253.1"/>
</dbReference>
<protein>
    <submittedName>
        <fullName evidence="1">Uncharacterized protein</fullName>
    </submittedName>
</protein>
<dbReference type="EMBL" id="CP159253">
    <property type="protein sequence ID" value="XCG47589.1"/>
    <property type="molecule type" value="Genomic_DNA"/>
</dbReference>
<reference evidence="1" key="1">
    <citation type="submission" date="2024-06" db="EMBL/GenBank/DDBJ databases">
        <title>Mesorhizobium karijinii sp. nov., a symbiont of the iconic Swainsona formosa from arid Australia.</title>
        <authorList>
            <person name="Hill Y.J."/>
            <person name="Watkin E.L.J."/>
            <person name="O'Hara G.W."/>
            <person name="Terpolilli J."/>
            <person name="Tye M.L."/>
            <person name="Kohlmeier M.G."/>
        </authorList>
    </citation>
    <scope>NUCLEOTIDE SEQUENCE</scope>
    <source>
        <strain evidence="1">WSM2240</strain>
    </source>
</reference>
<proteinExistence type="predicted"/>
<name>A0AAU8CNN4_9HYPH</name>